<dbReference type="GO" id="GO:0005524">
    <property type="term" value="F:ATP binding"/>
    <property type="evidence" value="ECO:0007669"/>
    <property type="project" value="UniProtKB-KW"/>
</dbReference>
<keyword evidence="6" id="KW-0067">ATP-binding</keyword>
<dbReference type="EMBL" id="SRLE01000008">
    <property type="protein sequence ID" value="TGD73028.1"/>
    <property type="molecule type" value="Genomic_DNA"/>
</dbReference>
<dbReference type="PANTHER" id="PTHR21499">
    <property type="entry name" value="ASPARTATE KINASE"/>
    <property type="match status" value="1"/>
</dbReference>
<evidence type="ECO:0000256" key="7">
    <source>
        <dbReference type="ARBA" id="ARBA00047872"/>
    </source>
</evidence>
<gene>
    <name evidence="11" type="ORF">E4634_12135</name>
</gene>
<evidence type="ECO:0000256" key="2">
    <source>
        <dbReference type="ARBA" id="ARBA00013059"/>
    </source>
</evidence>
<feature type="domain" description="Aspartate/glutamate/uridylate kinase" evidence="9">
    <location>
        <begin position="8"/>
        <end position="302"/>
    </location>
</feature>
<comment type="catalytic activity">
    <reaction evidence="7">
        <text>L-aspartate + ATP = 4-phospho-L-aspartate + ADP</text>
        <dbReference type="Rhea" id="RHEA:23776"/>
        <dbReference type="ChEBI" id="CHEBI:29991"/>
        <dbReference type="ChEBI" id="CHEBI:30616"/>
        <dbReference type="ChEBI" id="CHEBI:57535"/>
        <dbReference type="ChEBI" id="CHEBI:456216"/>
        <dbReference type="EC" id="2.7.2.4"/>
    </reaction>
</comment>
<dbReference type="Pfam" id="PF00696">
    <property type="entry name" value="AA_kinase"/>
    <property type="match status" value="1"/>
</dbReference>
<dbReference type="PANTHER" id="PTHR21499:SF3">
    <property type="entry name" value="ASPARTOKINASE"/>
    <property type="match status" value="1"/>
</dbReference>
<dbReference type="AlphaFoldDB" id="A0A4Z0M0Y0"/>
<evidence type="ECO:0000256" key="8">
    <source>
        <dbReference type="SAM" id="Coils"/>
    </source>
</evidence>
<keyword evidence="12" id="KW-1185">Reference proteome</keyword>
<evidence type="ECO:0000256" key="3">
    <source>
        <dbReference type="ARBA" id="ARBA00022679"/>
    </source>
</evidence>
<organism evidence="11 12">
    <name type="scientific">Mangrovimicrobium sediminis</name>
    <dbReference type="NCBI Taxonomy" id="2562682"/>
    <lineage>
        <taxon>Bacteria</taxon>
        <taxon>Pseudomonadati</taxon>
        <taxon>Pseudomonadota</taxon>
        <taxon>Gammaproteobacteria</taxon>
        <taxon>Cellvibrionales</taxon>
        <taxon>Halieaceae</taxon>
        <taxon>Mangrovimicrobium</taxon>
    </lineage>
</organism>
<dbReference type="InterPro" id="IPR001048">
    <property type="entry name" value="Asp/Glu/Uridylate_kinase"/>
</dbReference>
<dbReference type="OrthoDB" id="9799110at2"/>
<proteinExistence type="inferred from homology"/>
<keyword evidence="3 11" id="KW-0808">Transferase</keyword>
<dbReference type="Gene3D" id="3.40.1160.10">
    <property type="entry name" value="Acetylglutamate kinase-like"/>
    <property type="match status" value="1"/>
</dbReference>
<dbReference type="GO" id="GO:0005829">
    <property type="term" value="C:cytosol"/>
    <property type="evidence" value="ECO:0007669"/>
    <property type="project" value="TreeGrafter"/>
</dbReference>
<dbReference type="CDD" id="cd04910">
    <property type="entry name" value="ACT_AK-Ectoine_1"/>
    <property type="match status" value="1"/>
</dbReference>
<dbReference type="InterPro" id="IPR036393">
    <property type="entry name" value="AceGlu_kinase-like_sf"/>
</dbReference>
<evidence type="ECO:0000256" key="1">
    <source>
        <dbReference type="ARBA" id="ARBA00010122"/>
    </source>
</evidence>
<evidence type="ECO:0000313" key="12">
    <source>
        <dbReference type="Proteomes" id="UP000298050"/>
    </source>
</evidence>
<evidence type="ECO:0000313" key="11">
    <source>
        <dbReference type="EMBL" id="TGD73028.1"/>
    </source>
</evidence>
<accession>A0A4Z0M0Y0</accession>
<evidence type="ECO:0000256" key="5">
    <source>
        <dbReference type="ARBA" id="ARBA00022777"/>
    </source>
</evidence>
<name>A0A4Z0M0Y0_9GAMM</name>
<keyword evidence="8" id="KW-0175">Coiled coil</keyword>
<dbReference type="GO" id="GO:0004072">
    <property type="term" value="F:aspartate kinase activity"/>
    <property type="evidence" value="ECO:0007669"/>
    <property type="project" value="UniProtKB-EC"/>
</dbReference>
<dbReference type="RefSeq" id="WP_135444249.1">
    <property type="nucleotide sequence ID" value="NZ_SRLE01000008.1"/>
</dbReference>
<sequence>MNGQCEHTVEKIGGTSMLDYAAVRDNIICHASRQGDWYRRIFVVSAYGGITDRLLEHKKSGRPGVYALFASSESERTWREELSVLRQEMHDLNQRLFGDPLSVERANRFIDERIESARECLRNLEQLCRHGHFSLASHLATVREMLASLGEAQSAWNMVQLLQRDGVNARFIDLTGWQDEEHLGLDERIQRALGGVDLATELPIVTGYAHTRDGLMASFDRGYSEMTFSRAAVVSGAREAVIHKEFHLSSADPRIVGEEHAVPIGRTNYDVADQLANLGMEAIHPKAAKGLRQSNIALRVKNTFEPEHAGTLITPDYVSETPRAEIIAGSRGVYALELFDQDMAGQIDVYDREILGTIRRFRGQIIAKDINANTITHYLGGNLKTIKRIRQALQDTFPDAEIDQKKVSIVSAIGSDLQVTGILAKAVSGLASYDIGVQAMHQSMRQVDMQFVIEDGDFEAAVKALHECLVEVHDHGAAICLAQA</sequence>
<reference evidence="11 12" key="1">
    <citation type="submission" date="2019-04" db="EMBL/GenBank/DDBJ databases">
        <title>Taxonomy of novel Haliea sp. from mangrove soil of West Coast of India.</title>
        <authorList>
            <person name="Verma A."/>
            <person name="Kumar P."/>
            <person name="Krishnamurthi S."/>
        </authorList>
    </citation>
    <scope>NUCLEOTIDE SEQUENCE [LARGE SCALE GENOMIC DNA]</scope>
    <source>
        <strain evidence="11 12">SAOS-164</strain>
    </source>
</reference>
<evidence type="ECO:0000256" key="6">
    <source>
        <dbReference type="ARBA" id="ARBA00022840"/>
    </source>
</evidence>
<dbReference type="Gene3D" id="3.30.2130.10">
    <property type="entry name" value="VC0802-like"/>
    <property type="match status" value="1"/>
</dbReference>
<dbReference type="EC" id="2.7.2.4" evidence="2"/>
<feature type="coiled-coil region" evidence="8">
    <location>
        <begin position="75"/>
        <end position="127"/>
    </location>
</feature>
<keyword evidence="5 11" id="KW-0418">Kinase</keyword>
<dbReference type="InterPro" id="IPR045865">
    <property type="entry name" value="ACT-like_dom_sf"/>
</dbReference>
<protein>
    <recommendedName>
        <fullName evidence="2">aspartate kinase</fullName>
        <ecNumber evidence="2">2.7.2.4</ecNumber>
    </recommendedName>
</protein>
<dbReference type="GO" id="GO:0009089">
    <property type="term" value="P:lysine biosynthetic process via diaminopimelate"/>
    <property type="evidence" value="ECO:0007669"/>
    <property type="project" value="TreeGrafter"/>
</dbReference>
<dbReference type="Pfam" id="PF22468">
    <property type="entry name" value="ACT_9"/>
    <property type="match status" value="1"/>
</dbReference>
<dbReference type="NCBIfam" id="NF006614">
    <property type="entry name" value="PRK09181.1"/>
    <property type="match status" value="1"/>
</dbReference>
<comment type="caution">
    <text evidence="11">The sequence shown here is derived from an EMBL/GenBank/DDBJ whole genome shotgun (WGS) entry which is preliminary data.</text>
</comment>
<dbReference type="Proteomes" id="UP000298050">
    <property type="component" value="Unassembled WGS sequence"/>
</dbReference>
<evidence type="ECO:0000256" key="4">
    <source>
        <dbReference type="ARBA" id="ARBA00022741"/>
    </source>
</evidence>
<comment type="similarity">
    <text evidence="1">Belongs to the aspartokinase family.</text>
</comment>
<dbReference type="GO" id="GO:0009090">
    <property type="term" value="P:homoserine biosynthetic process"/>
    <property type="evidence" value="ECO:0007669"/>
    <property type="project" value="TreeGrafter"/>
</dbReference>
<dbReference type="InterPro" id="IPR054352">
    <property type="entry name" value="ACT_Aspartokinase"/>
</dbReference>
<feature type="domain" description="Aspartokinase ACT" evidence="10">
    <location>
        <begin position="410"/>
        <end position="467"/>
    </location>
</feature>
<evidence type="ECO:0000259" key="9">
    <source>
        <dbReference type="Pfam" id="PF00696"/>
    </source>
</evidence>
<dbReference type="SUPFAM" id="SSF55021">
    <property type="entry name" value="ACT-like"/>
    <property type="match status" value="1"/>
</dbReference>
<dbReference type="SUPFAM" id="SSF53633">
    <property type="entry name" value="Carbamate kinase-like"/>
    <property type="match status" value="1"/>
</dbReference>
<evidence type="ECO:0000259" key="10">
    <source>
        <dbReference type="Pfam" id="PF22468"/>
    </source>
</evidence>
<keyword evidence="4" id="KW-0547">Nucleotide-binding</keyword>